<comment type="similarity">
    <text evidence="6">Belongs to the ABC-4 integral membrane protein family.</text>
</comment>
<gene>
    <name evidence="8" type="primary">bceB</name>
    <name evidence="8" type="ORF">MCCS_04270</name>
</gene>
<dbReference type="InterPro" id="IPR052536">
    <property type="entry name" value="ABC-4_Integral_Memb_Prot"/>
</dbReference>
<evidence type="ECO:0000256" key="3">
    <source>
        <dbReference type="ARBA" id="ARBA00022692"/>
    </source>
</evidence>
<dbReference type="KEGG" id="mcak:MCCS_04270"/>
<accession>A0A1W7A8W4</accession>
<feature type="transmembrane region" description="Helical" evidence="6">
    <location>
        <begin position="101"/>
        <end position="134"/>
    </location>
</feature>
<protein>
    <submittedName>
        <fullName evidence="8">Bacitracin export permease protein BceB</fullName>
    </submittedName>
</protein>
<reference evidence="8 9" key="1">
    <citation type="journal article" date="2017" name="Int. J. Syst. Evol. Microbiol.">
        <title>Macrococcus canis sp. nov., a skin bacterium associated with infections in dogs.</title>
        <authorList>
            <person name="Gobeli Brawand S."/>
            <person name="Cotting K."/>
            <person name="Gomez-Sanz E."/>
            <person name="Collaud A."/>
            <person name="Thomann A."/>
            <person name="Brodard I."/>
            <person name="Rodriguez-Campos S."/>
            <person name="Strauss C."/>
            <person name="Perreten V."/>
        </authorList>
    </citation>
    <scope>NUCLEOTIDE SEQUENCE [LARGE SCALE GENOMIC DNA]</scope>
    <source>
        <strain evidence="8 9">KM45013</strain>
    </source>
</reference>
<dbReference type="GeneID" id="35294574"/>
<dbReference type="EMBL" id="CP021059">
    <property type="protein sequence ID" value="ARQ06093.1"/>
    <property type="molecule type" value="Genomic_DNA"/>
</dbReference>
<evidence type="ECO:0000313" key="9">
    <source>
        <dbReference type="Proteomes" id="UP000194154"/>
    </source>
</evidence>
<keyword evidence="5 6" id="KW-0472">Membrane</keyword>
<organism evidence="8 9">
    <name type="scientific">Macrococcoides canis</name>
    <dbReference type="NCBI Taxonomy" id="1855823"/>
    <lineage>
        <taxon>Bacteria</taxon>
        <taxon>Bacillati</taxon>
        <taxon>Bacillota</taxon>
        <taxon>Bacilli</taxon>
        <taxon>Bacillales</taxon>
        <taxon>Staphylococcaceae</taxon>
        <taxon>Macrococcoides</taxon>
    </lineage>
</organism>
<dbReference type="RefSeq" id="WP_086041782.1">
    <property type="nucleotide sequence ID" value="NZ_CBCRZA010000003.1"/>
</dbReference>
<dbReference type="GO" id="GO:0005886">
    <property type="term" value="C:plasma membrane"/>
    <property type="evidence" value="ECO:0007669"/>
    <property type="project" value="UniProtKB-SubCell"/>
</dbReference>
<feature type="transmembrane region" description="Helical" evidence="6">
    <location>
        <begin position="20"/>
        <end position="38"/>
    </location>
</feature>
<proteinExistence type="inferred from homology"/>
<sequence>MLQLLSKLVIKNFKSLRQIFIPFILATSVMLGLQYIMLSMIANEYIQKRHANLPQLLVYSNVLVGILTVVFIIYANRFVMKQRKQEFALNMVLGLEKKHIRFILLLESFIQFIVISILSVCGGYLFGNLVFLLMNKLVKSKGMSLMDYPFDVKSALLTIAILAGVMVILFIFNNISLTLQSPIQLMRSQLAGEKKTPKWLLAVLFIIGAITLGYGYYIALTVTGILDSLQNIFTAVLSVMIGTYFLFMSLTIIVLQLLKRNKNIYYKPNQFFSISGLLSRMKANAVGLASITMLMTFLMVTLGMSLSAYRGIEAQVAGSMTHQYEINLYGPKKKQVKNIQEDISKIADVDKFRYSTLAFFPVIKEGSELIPLNDKTGPKLQGKDMTYIVLTTEKDHNVARDAAVKVNDGEIIVSTNAERYSHDKTLKIMGQKMKVYRATKNYIGNQIAIDAMYIIVKDQKQFERYRNYFKSLNNETNKLEAPEASDTLAFNINAHEEAFKKAIPKIQKKYGIRIDNKEDVQKMIYELNGGLIFIGIVVSITLLTGVFLVLYYKQLSEGHEDKRNYDIMQKVGLPQDLIKKTINKQIIWIFGLPIIITVIHTLFATKIIFNLLGVLGIRDKAMFFSSYGIVMLVIMVVYGIMYLITSRTYYKIVNEK</sequence>
<feature type="transmembrane region" description="Helical" evidence="6">
    <location>
        <begin position="154"/>
        <end position="179"/>
    </location>
</feature>
<feature type="transmembrane region" description="Helical" evidence="6">
    <location>
        <begin position="199"/>
        <end position="220"/>
    </location>
</feature>
<keyword evidence="4 6" id="KW-1133">Transmembrane helix</keyword>
<evidence type="ECO:0000256" key="5">
    <source>
        <dbReference type="ARBA" id="ARBA00023136"/>
    </source>
</evidence>
<feature type="transmembrane region" description="Helical" evidence="6">
    <location>
        <begin position="58"/>
        <end position="80"/>
    </location>
</feature>
<dbReference type="Proteomes" id="UP000194154">
    <property type="component" value="Chromosome"/>
</dbReference>
<comment type="subcellular location">
    <subcellularLocation>
        <location evidence="1 6">Cell membrane</location>
        <topology evidence="1 6">Multi-pass membrane protein</topology>
    </subcellularLocation>
</comment>
<evidence type="ECO:0000256" key="2">
    <source>
        <dbReference type="ARBA" id="ARBA00022475"/>
    </source>
</evidence>
<feature type="transmembrane region" description="Helical" evidence="6">
    <location>
        <begin position="586"/>
        <end position="609"/>
    </location>
</feature>
<feature type="transmembrane region" description="Helical" evidence="6">
    <location>
        <begin position="285"/>
        <end position="309"/>
    </location>
</feature>
<dbReference type="InterPro" id="IPR003838">
    <property type="entry name" value="ABC3_permease_C"/>
</dbReference>
<dbReference type="STRING" id="1855823.MCCS_04270"/>
<dbReference type="GO" id="GO:0055085">
    <property type="term" value="P:transmembrane transport"/>
    <property type="evidence" value="ECO:0007669"/>
    <property type="project" value="UniProtKB-UniRule"/>
</dbReference>
<evidence type="ECO:0000313" key="8">
    <source>
        <dbReference type="EMBL" id="ARQ06093.1"/>
    </source>
</evidence>
<dbReference type="AlphaFoldDB" id="A0A1W7A8W4"/>
<feature type="domain" description="ABC3 transporter permease C-terminal" evidence="7">
    <location>
        <begin position="62"/>
        <end position="171"/>
    </location>
</feature>
<dbReference type="Pfam" id="PF02687">
    <property type="entry name" value="FtsX"/>
    <property type="match status" value="1"/>
</dbReference>
<feature type="transmembrane region" description="Helical" evidence="6">
    <location>
        <begin position="232"/>
        <end position="258"/>
    </location>
</feature>
<dbReference type="PANTHER" id="PTHR46795">
    <property type="entry name" value="ABC TRANSPORTER PERMEASE-RELATED-RELATED"/>
    <property type="match status" value="1"/>
</dbReference>
<feature type="transmembrane region" description="Helical" evidence="6">
    <location>
        <begin position="531"/>
        <end position="552"/>
    </location>
</feature>
<dbReference type="InterPro" id="IPR027022">
    <property type="entry name" value="ABC_permease_BceB-typ"/>
</dbReference>
<evidence type="ECO:0000256" key="1">
    <source>
        <dbReference type="ARBA" id="ARBA00004651"/>
    </source>
</evidence>
<evidence type="ECO:0000256" key="6">
    <source>
        <dbReference type="PIRNR" id="PIRNR018968"/>
    </source>
</evidence>
<keyword evidence="9" id="KW-1185">Reference proteome</keyword>
<feature type="transmembrane region" description="Helical" evidence="6">
    <location>
        <begin position="621"/>
        <end position="644"/>
    </location>
</feature>
<evidence type="ECO:0000256" key="4">
    <source>
        <dbReference type="ARBA" id="ARBA00022989"/>
    </source>
</evidence>
<keyword evidence="3 6" id="KW-0812">Transmembrane</keyword>
<dbReference type="PIRSF" id="PIRSF018968">
    <property type="entry name" value="ABC_permease_BceB"/>
    <property type="match status" value="1"/>
</dbReference>
<keyword evidence="6" id="KW-0813">Transport</keyword>
<keyword evidence="2 6" id="KW-1003">Cell membrane</keyword>
<dbReference type="OrthoDB" id="1705903at2"/>
<dbReference type="PANTHER" id="PTHR46795:SF3">
    <property type="entry name" value="ABC TRANSPORTER PERMEASE"/>
    <property type="match status" value="1"/>
</dbReference>
<evidence type="ECO:0000259" key="7">
    <source>
        <dbReference type="Pfam" id="PF02687"/>
    </source>
</evidence>
<name>A0A1W7A8W4_9STAP</name>